<name>A0A2V3PN21_9BACT</name>
<evidence type="ECO:0000313" key="1">
    <source>
        <dbReference type="EMBL" id="PXV62379.1"/>
    </source>
</evidence>
<gene>
    <name evidence="1" type="ORF">CLV62_12068</name>
</gene>
<protein>
    <submittedName>
        <fullName evidence="1">Uncharacterized protein</fullName>
    </submittedName>
</protein>
<proteinExistence type="predicted"/>
<organism evidence="1 2">
    <name type="scientific">Dysgonomonas alginatilytica</name>
    <dbReference type="NCBI Taxonomy" id="1605892"/>
    <lineage>
        <taxon>Bacteria</taxon>
        <taxon>Pseudomonadati</taxon>
        <taxon>Bacteroidota</taxon>
        <taxon>Bacteroidia</taxon>
        <taxon>Bacteroidales</taxon>
        <taxon>Dysgonomonadaceae</taxon>
        <taxon>Dysgonomonas</taxon>
    </lineage>
</organism>
<dbReference type="RefSeq" id="WP_110311511.1">
    <property type="nucleotide sequence ID" value="NZ_QICL01000020.1"/>
</dbReference>
<evidence type="ECO:0000313" key="2">
    <source>
        <dbReference type="Proteomes" id="UP000247973"/>
    </source>
</evidence>
<dbReference type="EMBL" id="QICL01000020">
    <property type="protein sequence ID" value="PXV62379.1"/>
    <property type="molecule type" value="Genomic_DNA"/>
</dbReference>
<dbReference type="AlphaFoldDB" id="A0A2V3PN21"/>
<accession>A0A2V3PN21</accession>
<comment type="caution">
    <text evidence="1">The sequence shown here is derived from an EMBL/GenBank/DDBJ whole genome shotgun (WGS) entry which is preliminary data.</text>
</comment>
<dbReference type="Proteomes" id="UP000247973">
    <property type="component" value="Unassembled WGS sequence"/>
</dbReference>
<keyword evidence="2" id="KW-1185">Reference proteome</keyword>
<reference evidence="1 2" key="1">
    <citation type="submission" date="2018-03" db="EMBL/GenBank/DDBJ databases">
        <title>Genomic Encyclopedia of Archaeal and Bacterial Type Strains, Phase II (KMG-II): from individual species to whole genera.</title>
        <authorList>
            <person name="Goeker M."/>
        </authorList>
    </citation>
    <scope>NUCLEOTIDE SEQUENCE [LARGE SCALE GENOMIC DNA]</scope>
    <source>
        <strain evidence="1 2">DSM 100214</strain>
    </source>
</reference>
<sequence length="167" mass="19557">MNQPTIEDEKLLLSIQENDKDELTIPRTKKKYMIGWMKGFTLERLSKLELMEGVKAEDEDSIKIITNRSKFLSKAASLCLLNGLKIKFFHWIYWRYLYYVKGYSFDQLEPIIILSKKKVPAGSWYIGSALVSQMKITNMTMTTEEVQRFRRELSSEQEPPSEKTMLG</sequence>